<keyword evidence="6" id="KW-0813">Transport</keyword>
<dbReference type="GO" id="GO:0005375">
    <property type="term" value="F:copper ion transmembrane transporter activity"/>
    <property type="evidence" value="ECO:0007669"/>
    <property type="project" value="UniProtKB-UniRule"/>
</dbReference>
<dbReference type="GO" id="GO:0016020">
    <property type="term" value="C:membrane"/>
    <property type="evidence" value="ECO:0007669"/>
    <property type="project" value="UniProtKB-SubCell"/>
</dbReference>
<dbReference type="PANTHER" id="PTHR12483:SF115">
    <property type="entry name" value="COPPER TRANSPORT PROTEIN"/>
    <property type="match status" value="1"/>
</dbReference>
<comment type="subcellular location">
    <subcellularLocation>
        <location evidence="6">Membrane</location>
        <topology evidence="6">Multi-pass membrane protein</topology>
    </subcellularLocation>
</comment>
<reference evidence="7 8" key="1">
    <citation type="journal article" date="2024" name="Nat. Commun.">
        <title>Phylogenomics reveals the evolutionary origins of lichenization in chlorophyte algae.</title>
        <authorList>
            <person name="Puginier C."/>
            <person name="Libourel C."/>
            <person name="Otte J."/>
            <person name="Skaloud P."/>
            <person name="Haon M."/>
            <person name="Grisel S."/>
            <person name="Petersen M."/>
            <person name="Berrin J.G."/>
            <person name="Delaux P.M."/>
            <person name="Dal Grande F."/>
            <person name="Keller J."/>
        </authorList>
    </citation>
    <scope>NUCLEOTIDE SEQUENCE [LARGE SCALE GENOMIC DNA]</scope>
    <source>
        <strain evidence="7 8">SAG 245.80</strain>
    </source>
</reference>
<evidence type="ECO:0000256" key="5">
    <source>
        <dbReference type="ARBA" id="ARBA00023136"/>
    </source>
</evidence>
<accession>A0AAW1QLS2</accession>
<dbReference type="Proteomes" id="UP001445335">
    <property type="component" value="Unassembled WGS sequence"/>
</dbReference>
<keyword evidence="6" id="KW-0186">Copper</keyword>
<organism evidence="7 8">
    <name type="scientific">Elliptochloris bilobata</name>
    <dbReference type="NCBI Taxonomy" id="381761"/>
    <lineage>
        <taxon>Eukaryota</taxon>
        <taxon>Viridiplantae</taxon>
        <taxon>Chlorophyta</taxon>
        <taxon>core chlorophytes</taxon>
        <taxon>Trebouxiophyceae</taxon>
        <taxon>Trebouxiophyceae incertae sedis</taxon>
        <taxon>Elliptochloris clade</taxon>
        <taxon>Elliptochloris</taxon>
    </lineage>
</organism>
<comment type="caution">
    <text evidence="7">The sequence shown here is derived from an EMBL/GenBank/DDBJ whole genome shotgun (WGS) entry which is preliminary data.</text>
</comment>
<evidence type="ECO:0000313" key="8">
    <source>
        <dbReference type="Proteomes" id="UP001445335"/>
    </source>
</evidence>
<feature type="transmembrane region" description="Helical" evidence="6">
    <location>
        <begin position="182"/>
        <end position="204"/>
    </location>
</feature>
<dbReference type="AlphaFoldDB" id="A0AAW1QLS2"/>
<dbReference type="PANTHER" id="PTHR12483">
    <property type="entry name" value="SOLUTE CARRIER FAMILY 31 COPPER TRANSPORTERS"/>
    <property type="match status" value="1"/>
</dbReference>
<protein>
    <recommendedName>
        <fullName evidence="6">Copper transport protein</fullName>
    </recommendedName>
</protein>
<proteinExistence type="inferred from homology"/>
<keyword evidence="3 6" id="KW-0187">Copper transport</keyword>
<name>A0AAW1QLS2_9CHLO</name>
<keyword evidence="5 6" id="KW-0472">Membrane</keyword>
<evidence type="ECO:0000256" key="1">
    <source>
        <dbReference type="ARBA" id="ARBA00006921"/>
    </source>
</evidence>
<comment type="similarity">
    <text evidence="1 6">Belongs to the copper transporter (Ctr) (TC 1.A.56) family. SLC31A subfamily.</text>
</comment>
<evidence type="ECO:0000256" key="6">
    <source>
        <dbReference type="RuleBase" id="RU367022"/>
    </source>
</evidence>
<keyword evidence="2 6" id="KW-0812">Transmembrane</keyword>
<keyword evidence="4 6" id="KW-1133">Transmembrane helix</keyword>
<dbReference type="EMBL" id="JALJOU010000087">
    <property type="protein sequence ID" value="KAK9822444.1"/>
    <property type="molecule type" value="Genomic_DNA"/>
</dbReference>
<dbReference type="InterPro" id="IPR007274">
    <property type="entry name" value="Cop_transporter"/>
</dbReference>
<evidence type="ECO:0000313" key="7">
    <source>
        <dbReference type="EMBL" id="KAK9822444.1"/>
    </source>
</evidence>
<keyword evidence="8" id="KW-1185">Reference proteome</keyword>
<evidence type="ECO:0000256" key="3">
    <source>
        <dbReference type="ARBA" id="ARBA00022796"/>
    </source>
</evidence>
<dbReference type="Pfam" id="PF04145">
    <property type="entry name" value="Ctr"/>
    <property type="match status" value="1"/>
</dbReference>
<evidence type="ECO:0000256" key="2">
    <source>
        <dbReference type="ARBA" id="ARBA00022692"/>
    </source>
</evidence>
<keyword evidence="6" id="KW-0406">Ion transport</keyword>
<sequence>MGELCEMMPFMTGCSIQRECEAGRASGPYCRPLSILADACIDMGDMTGCHNYKALCLNPRSVVKQCSNAPAVPRVLHTMTTRDEISSMCSSHSMDGCQDCKGTGFSSCPNPLETLSRLCLGMPGMAECRNHDAFCNAAGAGFGPFCSAPDGGGMSVPPMRMYFHSGTYDLILFRGWVPTTGWQYALSCLAIIVMGVVVQAARALRAVTEVRWQRQLFCEPGCAPGSGASDTSTTALTGAGSKLGASGFLRAQLWRNTIRAAFTALTATLEFLLMLVAMTFNVGLFVCVIAGLALGTLMFGHILAAEPSFGDEGQGHGTDGNPSHFAATHSAAANGGCGCSS</sequence>
<gene>
    <name evidence="7" type="ORF">WJX81_000116</name>
</gene>
<evidence type="ECO:0000256" key="4">
    <source>
        <dbReference type="ARBA" id="ARBA00022989"/>
    </source>
</evidence>